<organism evidence="1">
    <name type="scientific">Tanacetum cinerariifolium</name>
    <name type="common">Dalmatian daisy</name>
    <name type="synonym">Chrysanthemum cinerariifolium</name>
    <dbReference type="NCBI Taxonomy" id="118510"/>
    <lineage>
        <taxon>Eukaryota</taxon>
        <taxon>Viridiplantae</taxon>
        <taxon>Streptophyta</taxon>
        <taxon>Embryophyta</taxon>
        <taxon>Tracheophyta</taxon>
        <taxon>Spermatophyta</taxon>
        <taxon>Magnoliopsida</taxon>
        <taxon>eudicotyledons</taxon>
        <taxon>Gunneridae</taxon>
        <taxon>Pentapetalae</taxon>
        <taxon>asterids</taxon>
        <taxon>campanulids</taxon>
        <taxon>Asterales</taxon>
        <taxon>Asteraceae</taxon>
        <taxon>Asteroideae</taxon>
        <taxon>Anthemideae</taxon>
        <taxon>Anthemidinae</taxon>
        <taxon>Tanacetum</taxon>
    </lineage>
</organism>
<evidence type="ECO:0000313" key="1">
    <source>
        <dbReference type="EMBL" id="GEZ12188.1"/>
    </source>
</evidence>
<dbReference type="EMBL" id="BKCJ010243069">
    <property type="protein sequence ID" value="GEZ12188.1"/>
    <property type="molecule type" value="Genomic_DNA"/>
</dbReference>
<gene>
    <name evidence="1" type="ORF">Tci_484161</name>
</gene>
<reference evidence="1" key="1">
    <citation type="journal article" date="2019" name="Sci. Rep.">
        <title>Draft genome of Tanacetum cinerariifolium, the natural source of mosquito coil.</title>
        <authorList>
            <person name="Yamashiro T."/>
            <person name="Shiraishi A."/>
            <person name="Satake H."/>
            <person name="Nakayama K."/>
        </authorList>
    </citation>
    <scope>NUCLEOTIDE SEQUENCE</scope>
</reference>
<name>A0A699I3B0_TANCI</name>
<proteinExistence type="predicted"/>
<evidence type="ECO:0008006" key="2">
    <source>
        <dbReference type="Google" id="ProtNLM"/>
    </source>
</evidence>
<protein>
    <recommendedName>
        <fullName evidence="2">Zinc finger, CCHC-type</fullName>
    </recommendedName>
</protein>
<comment type="caution">
    <text evidence="1">The sequence shown here is derived from an EMBL/GenBank/DDBJ whole genome shotgun (WGS) entry which is preliminary data.</text>
</comment>
<accession>A0A699I3B0</accession>
<sequence length="320" mass="37009">MAAATQNTNNMTIRSILQQEKLTRPNFTNWFQNLRIVLRPKGKLVHLEQPMNHHPYPVAFQDARDAYDALNDAQNEVACLMLGGWSVSKLLSLEDEELTGHCRTRQKNLVIDKTLAELHAMLKLHKKGIPKKAETPTMLDMWEERIQKDKKKPQGERVRIKERRRSCPFYHAELKKRNNASMAITSGIFMIELYAFPNKTWVYDTGCGTHICDTPQGLRESRMLKHEALSLYMRNGMRAVVEAIGSFNLILPGGLIIILDNYDFSCYGFVYMMKHKHETAARILNMVPTKKVDRTPYEIWHGKAPKFSYLRVWGCEALMK</sequence>
<dbReference type="AlphaFoldDB" id="A0A699I3B0"/>